<protein>
    <submittedName>
        <fullName evidence="2">Uncharacterized protein</fullName>
    </submittedName>
</protein>
<name>A0A3N6NCB0_9CYAN</name>
<evidence type="ECO:0000256" key="1">
    <source>
        <dbReference type="SAM" id="Phobius"/>
    </source>
</evidence>
<dbReference type="RefSeq" id="WP_124146660.1">
    <property type="nucleotide sequence ID" value="NZ_CAWOKI010000184.1"/>
</dbReference>
<evidence type="ECO:0000313" key="3">
    <source>
        <dbReference type="Proteomes" id="UP000269154"/>
    </source>
</evidence>
<dbReference type="OrthoDB" id="490046at2"/>
<dbReference type="EMBL" id="RCBY01000267">
    <property type="protein sequence ID" value="RQH27372.1"/>
    <property type="molecule type" value="Genomic_DNA"/>
</dbReference>
<feature type="transmembrane region" description="Helical" evidence="1">
    <location>
        <begin position="139"/>
        <end position="161"/>
    </location>
</feature>
<evidence type="ECO:0000313" key="2">
    <source>
        <dbReference type="EMBL" id="RQH27372.1"/>
    </source>
</evidence>
<gene>
    <name evidence="2" type="ORF">D5R40_28125</name>
</gene>
<accession>A0A3N6NCB0</accession>
<dbReference type="Proteomes" id="UP000269154">
    <property type="component" value="Unassembled WGS sequence"/>
</dbReference>
<keyword evidence="1" id="KW-0812">Transmembrane</keyword>
<keyword evidence="3" id="KW-1185">Reference proteome</keyword>
<reference evidence="2 3" key="1">
    <citation type="journal article" date="2018" name="ACS Chem. Biol.">
        <title>Ketoreductase domain dysfunction expands chemodiversity: malyngamide biosynthesis in the cyanobacterium Okeania hirsuta.</title>
        <authorList>
            <person name="Moss N.A."/>
            <person name="Leao T."/>
            <person name="Rankin M."/>
            <person name="McCullough T.M."/>
            <person name="Qu P."/>
            <person name="Korobeynikov A."/>
            <person name="Smith J.L."/>
            <person name="Gerwick L."/>
            <person name="Gerwick W.H."/>
        </authorList>
    </citation>
    <scope>NUCLEOTIDE SEQUENCE [LARGE SCALE GENOMIC DNA]</scope>
    <source>
        <strain evidence="2 3">PAB10Feb10-1</strain>
    </source>
</reference>
<organism evidence="2 3">
    <name type="scientific">Okeania hirsuta</name>
    <dbReference type="NCBI Taxonomy" id="1458930"/>
    <lineage>
        <taxon>Bacteria</taxon>
        <taxon>Bacillati</taxon>
        <taxon>Cyanobacteriota</taxon>
        <taxon>Cyanophyceae</taxon>
        <taxon>Oscillatoriophycideae</taxon>
        <taxon>Oscillatoriales</taxon>
        <taxon>Microcoleaceae</taxon>
        <taxon>Okeania</taxon>
    </lineage>
</organism>
<proteinExistence type="predicted"/>
<dbReference type="AlphaFoldDB" id="A0A3N6NCB0"/>
<comment type="caution">
    <text evidence="2">The sequence shown here is derived from an EMBL/GenBank/DDBJ whole genome shotgun (WGS) entry which is preliminary data.</text>
</comment>
<keyword evidence="1" id="KW-0472">Membrane</keyword>
<keyword evidence="1" id="KW-1133">Transmembrane helix</keyword>
<sequence>MVQYRFIELAKQGNSKSIATLLNGTLHPQGINAKVSAVNGWLHILLESEELPERSYIVDIVRHQLIELAPESIKRVKLLIKRYRDDYAIWGQEFDLTLNSSSCLTWPNFDDNQQYRFDSKPKINTIKNRSWNHLKISKITLGIVVVILFMAVVVFISKMLVKRSPQTINSFTTYPQLLLSEENLI</sequence>